<organism evidence="1 2">
    <name type="scientific">Marinobacterium nitratireducens</name>
    <dbReference type="NCBI Taxonomy" id="518897"/>
    <lineage>
        <taxon>Bacteria</taxon>
        <taxon>Pseudomonadati</taxon>
        <taxon>Pseudomonadota</taxon>
        <taxon>Gammaproteobacteria</taxon>
        <taxon>Oceanospirillales</taxon>
        <taxon>Oceanospirillaceae</taxon>
        <taxon>Marinobacterium</taxon>
    </lineage>
</organism>
<dbReference type="RefSeq" id="WP_188857587.1">
    <property type="nucleotide sequence ID" value="NZ_BMLT01000001.1"/>
</dbReference>
<proteinExistence type="predicted"/>
<comment type="caution">
    <text evidence="1">The sequence shown here is derived from an EMBL/GenBank/DDBJ whole genome shotgun (WGS) entry which is preliminary data.</text>
</comment>
<dbReference type="EMBL" id="BMLT01000001">
    <property type="protein sequence ID" value="GGO76242.1"/>
    <property type="molecule type" value="Genomic_DNA"/>
</dbReference>
<sequence length="263" mass="27710">MSAVKILETGVLHASDILYWLDGSTASDIASMQRLPHPVRLELNSRPGDLQIRQAPGKTALWRRGAVAIVDGEAGEADKAFASGGSYTLAGRVYDSRGFYNPRTFSITAGAGGVPVAGHGLVMYPSPQGTRFGRAGGLIATLRYASDESVVPWALLTAVVTIPGIGDQTYRAQADHRGDVLLPLHRLPPLPEGVDEYSISLGVEALQGASPDTPLNTGDLVAMELESLTSAGAFSDPIGFSVVPGEIRLIRSDNKDHLAVQPS</sequence>
<protein>
    <submittedName>
        <fullName evidence="1">Uncharacterized protein</fullName>
    </submittedName>
</protein>
<dbReference type="Proteomes" id="UP000599578">
    <property type="component" value="Unassembled WGS sequence"/>
</dbReference>
<reference evidence="1 2" key="1">
    <citation type="journal article" date="2014" name="Int. J. Syst. Evol. Microbiol.">
        <title>Complete genome sequence of Corynebacterium casei LMG S-19264T (=DSM 44701T), isolated from a smear-ripened cheese.</title>
        <authorList>
            <consortium name="US DOE Joint Genome Institute (JGI-PGF)"/>
            <person name="Walter F."/>
            <person name="Albersmeier A."/>
            <person name="Kalinowski J."/>
            <person name="Ruckert C."/>
        </authorList>
    </citation>
    <scope>NUCLEOTIDE SEQUENCE [LARGE SCALE GENOMIC DNA]</scope>
    <source>
        <strain evidence="1 2">CGMCC 1.7286</strain>
    </source>
</reference>
<accession>A0A918DP04</accession>
<gene>
    <name evidence="1" type="ORF">GCM10011348_02980</name>
</gene>
<evidence type="ECO:0000313" key="1">
    <source>
        <dbReference type="EMBL" id="GGO76242.1"/>
    </source>
</evidence>
<keyword evidence="2" id="KW-1185">Reference proteome</keyword>
<evidence type="ECO:0000313" key="2">
    <source>
        <dbReference type="Proteomes" id="UP000599578"/>
    </source>
</evidence>
<dbReference type="AlphaFoldDB" id="A0A918DP04"/>
<name>A0A918DP04_9GAMM</name>